<dbReference type="InterPro" id="IPR036390">
    <property type="entry name" value="WH_DNA-bd_sf"/>
</dbReference>
<protein>
    <submittedName>
        <fullName evidence="4">DUF1724 domain-containing protein</fullName>
    </submittedName>
</protein>
<comment type="caution">
    <text evidence="4">The sequence shown here is derived from an EMBL/GenBank/DDBJ whole genome shotgun (WGS) entry which is preliminary data.</text>
</comment>
<accession>A0AAE3LE14</accession>
<feature type="domain" description="HVO-A0261-like N-terminal" evidence="2">
    <location>
        <begin position="6"/>
        <end position="88"/>
    </location>
</feature>
<feature type="domain" description="Methanogenesis regulatory protein FilR1 middle" evidence="1">
    <location>
        <begin position="123"/>
        <end position="252"/>
    </location>
</feature>
<dbReference type="Proteomes" id="UP001209746">
    <property type="component" value="Unassembled WGS sequence"/>
</dbReference>
<dbReference type="Pfam" id="PF08350">
    <property type="entry name" value="FilR1_middle"/>
    <property type="match status" value="1"/>
</dbReference>
<evidence type="ECO:0000313" key="5">
    <source>
        <dbReference type="Proteomes" id="UP001208186"/>
    </source>
</evidence>
<dbReference type="EMBL" id="JAOPKD010000001">
    <property type="protein sequence ID" value="MCU4725881.1"/>
    <property type="molecule type" value="Genomic_DNA"/>
</dbReference>
<reference evidence="4" key="1">
    <citation type="submission" date="2023-02" db="EMBL/GenBank/DDBJ databases">
        <title>Enrichment on poylsaccharides allowed isolation of novel metabolic and taxonomic groups of Haloarchaea.</title>
        <authorList>
            <person name="Sorokin D.Y."/>
            <person name="Elcheninov A.G."/>
            <person name="Khizhniak T.V."/>
            <person name="Kolganova T.V."/>
            <person name="Kublanov I.V."/>
        </authorList>
    </citation>
    <scope>NUCLEOTIDE SEQUENCE</scope>
    <source>
        <strain evidence="3 5">HArc-curdl5-1</strain>
        <strain evidence="4">HArc-curdl7</strain>
    </source>
</reference>
<evidence type="ECO:0000259" key="2">
    <source>
        <dbReference type="Pfam" id="PF25213"/>
    </source>
</evidence>
<dbReference type="AlphaFoldDB" id="A0AAE3LE14"/>
<dbReference type="Proteomes" id="UP001208186">
    <property type="component" value="Unassembled WGS sequence"/>
</dbReference>
<evidence type="ECO:0000313" key="3">
    <source>
        <dbReference type="EMBL" id="MCU4716514.1"/>
    </source>
</evidence>
<dbReference type="RefSeq" id="WP_315907286.1">
    <property type="nucleotide sequence ID" value="NZ_JAOPKC010000001.1"/>
</dbReference>
<dbReference type="SUPFAM" id="SSF46785">
    <property type="entry name" value="Winged helix' DNA-binding domain"/>
    <property type="match status" value="1"/>
</dbReference>
<proteinExistence type="predicted"/>
<sequence>MDSVLEEIEFLARSENRVEVLTALAEQRRTRRDLEAETDASQATLGRILGDFQERSWVRKDGSEYVATATGKLVARGLTDLLEILETECELRGLVRYLPTHAMDFDLRHLADATITTPTQTRPNAPVQRLLDLVGRASEVKAFSHAFNEQNLTVVERRASDGELAFSGVLSRNAIEALADDPDLRDRLLSLLDAPDTEIHVREEGIPLAVTIADDTVHMLLRDETGVLRASIDTDDEAVRSWASDTFDHYWRTARRLEADDLRP</sequence>
<keyword evidence="5" id="KW-1185">Reference proteome</keyword>
<dbReference type="InterPro" id="IPR057527">
    <property type="entry name" value="HVO_A0261-like_N"/>
</dbReference>
<dbReference type="InterPro" id="IPR013561">
    <property type="entry name" value="FilR1_middle_dom"/>
</dbReference>
<dbReference type="Pfam" id="PF25213">
    <property type="entry name" value="HVO_A0261_N"/>
    <property type="match status" value="1"/>
</dbReference>
<name>A0AAE3LE14_9EURY</name>
<evidence type="ECO:0000313" key="6">
    <source>
        <dbReference type="Proteomes" id="UP001209746"/>
    </source>
</evidence>
<dbReference type="EMBL" id="JAOPKC010000001">
    <property type="protein sequence ID" value="MCU4716514.1"/>
    <property type="molecule type" value="Genomic_DNA"/>
</dbReference>
<organism evidence="4 6">
    <name type="scientific">Halapricum hydrolyticum</name>
    <dbReference type="NCBI Taxonomy" id="2979991"/>
    <lineage>
        <taxon>Archaea</taxon>
        <taxon>Methanobacteriati</taxon>
        <taxon>Methanobacteriota</taxon>
        <taxon>Stenosarchaea group</taxon>
        <taxon>Halobacteria</taxon>
        <taxon>Halobacteriales</taxon>
        <taxon>Haloarculaceae</taxon>
        <taxon>Halapricum</taxon>
    </lineage>
</organism>
<evidence type="ECO:0000313" key="4">
    <source>
        <dbReference type="EMBL" id="MCU4725881.1"/>
    </source>
</evidence>
<evidence type="ECO:0000259" key="1">
    <source>
        <dbReference type="Pfam" id="PF08350"/>
    </source>
</evidence>
<gene>
    <name evidence="4" type="ORF">OB914_02695</name>
    <name evidence="3" type="ORF">OB916_00325</name>
</gene>